<sequence>MANEEFTDPALAALYDTLNSAGPRDDFAFYLPLVMSAEAVLDVGCGTGTLLHEARRAGHTGRLVGLDPAPGMLEIARGRTDIQWMLGGLGSAAWDREFDLIVMSGHAFQVFLEDDELRSALRAIRDALQPGGRFAFETRNPAVRAWEGWHEEYSSEVRDADGGTVRTVCEVETPVTGDRVSFTHTYTGPAWPTPRVSRSTLRFLAPEALASYLTEAGLVTVDQYGDWDRTPLTSVSPEIITVAVRQPELPGSTKPFS</sequence>
<dbReference type="Gene3D" id="3.40.50.150">
    <property type="entry name" value="Vaccinia Virus protein VP39"/>
    <property type="match status" value="1"/>
</dbReference>
<dbReference type="GO" id="GO:0008168">
    <property type="term" value="F:methyltransferase activity"/>
    <property type="evidence" value="ECO:0007669"/>
    <property type="project" value="UniProtKB-KW"/>
</dbReference>
<gene>
    <name evidence="4" type="ORF">J0695_13225</name>
</gene>
<dbReference type="PANTHER" id="PTHR43861">
    <property type="entry name" value="TRANS-ACONITATE 2-METHYLTRANSFERASE-RELATED"/>
    <property type="match status" value="1"/>
</dbReference>
<keyword evidence="1 4" id="KW-0489">Methyltransferase</keyword>
<accession>A0A939JE65</accession>
<dbReference type="AlphaFoldDB" id="A0A939JE65"/>
<evidence type="ECO:0000256" key="1">
    <source>
        <dbReference type="ARBA" id="ARBA00022603"/>
    </source>
</evidence>
<dbReference type="Pfam" id="PF13649">
    <property type="entry name" value="Methyltransf_25"/>
    <property type="match status" value="1"/>
</dbReference>
<dbReference type="CDD" id="cd02440">
    <property type="entry name" value="AdoMet_MTases"/>
    <property type="match status" value="1"/>
</dbReference>
<name>A0A939JE65_9ACTN</name>
<dbReference type="RefSeq" id="WP_206962197.1">
    <property type="nucleotide sequence ID" value="NZ_BAAAJJ010000009.1"/>
</dbReference>
<dbReference type="Proteomes" id="UP000664167">
    <property type="component" value="Unassembled WGS sequence"/>
</dbReference>
<keyword evidence="5" id="KW-1185">Reference proteome</keyword>
<comment type="caution">
    <text evidence="4">The sequence shown here is derived from an EMBL/GenBank/DDBJ whole genome shotgun (WGS) entry which is preliminary data.</text>
</comment>
<dbReference type="PANTHER" id="PTHR43861:SF1">
    <property type="entry name" value="TRANS-ACONITATE 2-METHYLTRANSFERASE"/>
    <property type="match status" value="1"/>
</dbReference>
<feature type="domain" description="Methyltransferase" evidence="3">
    <location>
        <begin position="40"/>
        <end position="132"/>
    </location>
</feature>
<dbReference type="InterPro" id="IPR029063">
    <property type="entry name" value="SAM-dependent_MTases_sf"/>
</dbReference>
<evidence type="ECO:0000256" key="2">
    <source>
        <dbReference type="ARBA" id="ARBA00022679"/>
    </source>
</evidence>
<evidence type="ECO:0000259" key="3">
    <source>
        <dbReference type="Pfam" id="PF13649"/>
    </source>
</evidence>
<dbReference type="GO" id="GO:0032259">
    <property type="term" value="P:methylation"/>
    <property type="evidence" value="ECO:0007669"/>
    <property type="project" value="UniProtKB-KW"/>
</dbReference>
<evidence type="ECO:0000313" key="5">
    <source>
        <dbReference type="Proteomes" id="UP000664167"/>
    </source>
</evidence>
<protein>
    <submittedName>
        <fullName evidence="4">Methyltransferase domain-containing protein</fullName>
    </submittedName>
</protein>
<reference evidence="4" key="1">
    <citation type="submission" date="2021-03" db="EMBL/GenBank/DDBJ databases">
        <title>Streptomyces poriferae sp. nov., a novel marine sponge-derived Actinobacteria species with anti-MRSA activity.</title>
        <authorList>
            <person name="Sandoval-Powers M."/>
            <person name="Kralova S."/>
            <person name="Nguyen G.-S."/>
            <person name="Fawwal D."/>
            <person name="Degnes K."/>
            <person name="Klinkenberg G."/>
            <person name="Sletta H."/>
            <person name="Wentzel A."/>
            <person name="Liles M.R."/>
        </authorList>
    </citation>
    <scope>NUCLEOTIDE SEQUENCE</scope>
    <source>
        <strain evidence="4">DSM 41794</strain>
    </source>
</reference>
<dbReference type="InterPro" id="IPR041698">
    <property type="entry name" value="Methyltransf_25"/>
</dbReference>
<proteinExistence type="predicted"/>
<dbReference type="SUPFAM" id="SSF53335">
    <property type="entry name" value="S-adenosyl-L-methionine-dependent methyltransferases"/>
    <property type="match status" value="1"/>
</dbReference>
<evidence type="ECO:0000313" key="4">
    <source>
        <dbReference type="EMBL" id="MBO0512761.1"/>
    </source>
</evidence>
<dbReference type="GO" id="GO:0017000">
    <property type="term" value="P:antibiotic biosynthetic process"/>
    <property type="evidence" value="ECO:0007669"/>
    <property type="project" value="UniProtKB-ARBA"/>
</dbReference>
<keyword evidence="2" id="KW-0808">Transferase</keyword>
<organism evidence="4 5">
    <name type="scientific">Streptomyces beijiangensis</name>
    <dbReference type="NCBI Taxonomy" id="163361"/>
    <lineage>
        <taxon>Bacteria</taxon>
        <taxon>Bacillati</taxon>
        <taxon>Actinomycetota</taxon>
        <taxon>Actinomycetes</taxon>
        <taxon>Kitasatosporales</taxon>
        <taxon>Streptomycetaceae</taxon>
        <taxon>Streptomyces</taxon>
    </lineage>
</organism>
<dbReference type="EMBL" id="JAFLRJ010000117">
    <property type="protein sequence ID" value="MBO0512761.1"/>
    <property type="molecule type" value="Genomic_DNA"/>
</dbReference>